<dbReference type="InterPro" id="IPR020578">
    <property type="entry name" value="Aminotrans_V_PyrdxlP_BS"/>
</dbReference>
<keyword evidence="10" id="KW-1185">Reference proteome</keyword>
<evidence type="ECO:0000256" key="6">
    <source>
        <dbReference type="RuleBase" id="RU004075"/>
    </source>
</evidence>
<dbReference type="InterPro" id="IPR015421">
    <property type="entry name" value="PyrdxlP-dep_Trfase_major"/>
</dbReference>
<dbReference type="PROSITE" id="PS00595">
    <property type="entry name" value="AA_TRANSFER_CLASS_5"/>
    <property type="match status" value="1"/>
</dbReference>
<comment type="similarity">
    <text evidence="2 6">Belongs to the class-V pyridoxal-phosphate-dependent aminotransferase family.</text>
</comment>
<dbReference type="EMBL" id="JBJIAA010000031">
    <property type="protein sequence ID" value="MFL0253279.1"/>
    <property type="molecule type" value="Genomic_DNA"/>
</dbReference>
<name>A0ABW8TL17_9CLOT</name>
<dbReference type="InterPro" id="IPR015424">
    <property type="entry name" value="PyrdxlP-dep_Trfase"/>
</dbReference>
<comment type="cofactor">
    <cofactor evidence="1 7">
        <name>pyridoxal 5'-phosphate</name>
        <dbReference type="ChEBI" id="CHEBI:597326"/>
    </cofactor>
</comment>
<dbReference type="Gene3D" id="3.90.1150.10">
    <property type="entry name" value="Aspartate Aminotransferase, domain 1"/>
    <property type="match status" value="1"/>
</dbReference>
<evidence type="ECO:0000256" key="5">
    <source>
        <dbReference type="ARBA" id="ARBA00022898"/>
    </source>
</evidence>
<evidence type="ECO:0000256" key="4">
    <source>
        <dbReference type="ARBA" id="ARBA00022679"/>
    </source>
</evidence>
<evidence type="ECO:0000313" key="10">
    <source>
        <dbReference type="Proteomes" id="UP001623592"/>
    </source>
</evidence>
<protein>
    <submittedName>
        <fullName evidence="9">Pyridoxal-phosphate-dependent aminotransferase family protein</fullName>
    </submittedName>
</protein>
<evidence type="ECO:0000313" key="9">
    <source>
        <dbReference type="EMBL" id="MFL0253279.1"/>
    </source>
</evidence>
<dbReference type="PANTHER" id="PTHR21152:SF24">
    <property type="entry name" value="ALANINE--GLYOXYLATE AMINOTRANSFERASE 1"/>
    <property type="match status" value="1"/>
</dbReference>
<evidence type="ECO:0000256" key="3">
    <source>
        <dbReference type="ARBA" id="ARBA00022576"/>
    </source>
</evidence>
<dbReference type="GO" id="GO:0008483">
    <property type="term" value="F:transaminase activity"/>
    <property type="evidence" value="ECO:0007669"/>
    <property type="project" value="UniProtKB-KW"/>
</dbReference>
<evidence type="ECO:0000256" key="7">
    <source>
        <dbReference type="RuleBase" id="RU004504"/>
    </source>
</evidence>
<dbReference type="PIRSF" id="PIRSF000524">
    <property type="entry name" value="SPT"/>
    <property type="match status" value="1"/>
</dbReference>
<dbReference type="InterPro" id="IPR000192">
    <property type="entry name" value="Aminotrans_V_dom"/>
</dbReference>
<dbReference type="RefSeq" id="WP_406789949.1">
    <property type="nucleotide sequence ID" value="NZ_JBJIAA010000031.1"/>
</dbReference>
<dbReference type="Proteomes" id="UP001623592">
    <property type="component" value="Unassembled WGS sequence"/>
</dbReference>
<evidence type="ECO:0000256" key="1">
    <source>
        <dbReference type="ARBA" id="ARBA00001933"/>
    </source>
</evidence>
<keyword evidence="4" id="KW-0808">Transferase</keyword>
<organism evidence="9 10">
    <name type="scientific">Clostridium neuense</name>
    <dbReference type="NCBI Taxonomy" id="1728934"/>
    <lineage>
        <taxon>Bacteria</taxon>
        <taxon>Bacillati</taxon>
        <taxon>Bacillota</taxon>
        <taxon>Clostridia</taxon>
        <taxon>Eubacteriales</taxon>
        <taxon>Clostridiaceae</taxon>
        <taxon>Clostridium</taxon>
    </lineage>
</organism>
<proteinExistence type="inferred from homology"/>
<dbReference type="Pfam" id="PF00266">
    <property type="entry name" value="Aminotran_5"/>
    <property type="match status" value="1"/>
</dbReference>
<keyword evidence="3 9" id="KW-0032">Aminotransferase</keyword>
<sequence>MKVPMIMTPGPTQVNENVRFSRATQTTNPDLDLQFYDFYKETCEKIGKMLKTKNEVRVLSGEGILGLEAACASLTEPGDRVLVIENGIFGEGFADFVKLYGGEPFFFRGDKKHKISIEELKNFLDIDSDFKYATVVHCDTPSGALNDINEICPLLKEKGILTVVDSVAAMGGEEIKVDDWKIDIAIGGSQKCISAPPGLTLLSISEDAFKAMENRKVPIASFYCNLLSWKNYYEDKWFPYTPPISDIVGLSTAIDNILKDDNILLRHDKIASATRAAVVYAGLSLYMKDGFSNTVTVVQVPHGIDDKKLREYMVQNYNVMIAGSFGYLEGRVLRIGHMGENAYPDKVSYTLFALQKALEHYGFKCEHDMCKTFLDNSPFVISEKA</sequence>
<feature type="domain" description="Aminotransferase class V" evidence="8">
    <location>
        <begin position="29"/>
        <end position="268"/>
    </location>
</feature>
<evidence type="ECO:0000259" key="8">
    <source>
        <dbReference type="Pfam" id="PF00266"/>
    </source>
</evidence>
<dbReference type="SUPFAM" id="SSF53383">
    <property type="entry name" value="PLP-dependent transferases"/>
    <property type="match status" value="1"/>
</dbReference>
<evidence type="ECO:0000256" key="2">
    <source>
        <dbReference type="ARBA" id="ARBA00009236"/>
    </source>
</evidence>
<comment type="caution">
    <text evidence="9">The sequence shown here is derived from an EMBL/GenBank/DDBJ whole genome shotgun (WGS) entry which is preliminary data.</text>
</comment>
<gene>
    <name evidence="9" type="ORF">ACJDT4_23000</name>
</gene>
<dbReference type="InterPro" id="IPR015422">
    <property type="entry name" value="PyrdxlP-dep_Trfase_small"/>
</dbReference>
<keyword evidence="5" id="KW-0663">Pyridoxal phosphate</keyword>
<accession>A0ABW8TL17</accession>
<reference evidence="9 10" key="1">
    <citation type="submission" date="2024-11" db="EMBL/GenBank/DDBJ databases">
        <authorList>
            <person name="Heng Y.C."/>
            <person name="Lim A.C.H."/>
            <person name="Lee J.K.Y."/>
            <person name="Kittelmann S."/>
        </authorList>
    </citation>
    <scope>NUCLEOTIDE SEQUENCE [LARGE SCALE GENOMIC DNA]</scope>
    <source>
        <strain evidence="9 10">WILCCON 0114</strain>
    </source>
</reference>
<dbReference type="Gene3D" id="3.40.640.10">
    <property type="entry name" value="Type I PLP-dependent aspartate aminotransferase-like (Major domain)"/>
    <property type="match status" value="1"/>
</dbReference>
<dbReference type="InterPro" id="IPR024169">
    <property type="entry name" value="SP_NH2Trfase/AEP_transaminase"/>
</dbReference>
<dbReference type="PANTHER" id="PTHR21152">
    <property type="entry name" value="AMINOTRANSFERASE CLASS V"/>
    <property type="match status" value="1"/>
</dbReference>